<proteinExistence type="predicted"/>
<keyword evidence="2" id="KW-1185">Reference proteome</keyword>
<dbReference type="Proteomes" id="UP001548590">
    <property type="component" value="Unassembled WGS sequence"/>
</dbReference>
<protein>
    <recommendedName>
        <fullName evidence="3">HTH cro/C1-type domain-containing protein</fullName>
    </recommendedName>
</protein>
<accession>A0ABV2CQM3</accession>
<name>A0ABV2CQM3_9RHOO</name>
<dbReference type="RefSeq" id="WP_345923614.1">
    <property type="nucleotide sequence ID" value="NZ_JBDIVF010000001.1"/>
</dbReference>
<evidence type="ECO:0000313" key="1">
    <source>
        <dbReference type="EMBL" id="MET1490118.1"/>
    </source>
</evidence>
<reference evidence="1 2" key="1">
    <citation type="submission" date="2024-07" db="EMBL/GenBank/DDBJ databases">
        <title>Uliginosibacterium paludis KCTC:42655.</title>
        <authorList>
            <person name="Kim M.K."/>
        </authorList>
    </citation>
    <scope>NUCLEOTIDE SEQUENCE [LARGE SCALE GENOMIC DNA]</scope>
    <source>
        <strain evidence="1 2">KCTC 42655</strain>
    </source>
</reference>
<sequence>MQQINGFQSDSVFGSFFSGGVLSLFYQLGVSPPAPQDVFVVRYVCDIVSVEITRWKTGAVETARFLRQGEGFEQLRPFDPKSMPKGNRNFLIRKLYASDLSQKEIADLMKVTQQTVSNVCKPDTPPLPISLRSSQGSH</sequence>
<evidence type="ECO:0000313" key="2">
    <source>
        <dbReference type="Proteomes" id="UP001548590"/>
    </source>
</evidence>
<evidence type="ECO:0008006" key="3">
    <source>
        <dbReference type="Google" id="ProtNLM"/>
    </source>
</evidence>
<comment type="caution">
    <text evidence="1">The sequence shown here is derived from an EMBL/GenBank/DDBJ whole genome shotgun (WGS) entry which is preliminary data.</text>
</comment>
<gene>
    <name evidence="1" type="ORF">ABVT11_09790</name>
</gene>
<organism evidence="1 2">
    <name type="scientific">Uliginosibacterium paludis</name>
    <dbReference type="NCBI Taxonomy" id="1615952"/>
    <lineage>
        <taxon>Bacteria</taxon>
        <taxon>Pseudomonadati</taxon>
        <taxon>Pseudomonadota</taxon>
        <taxon>Betaproteobacteria</taxon>
        <taxon>Rhodocyclales</taxon>
        <taxon>Zoogloeaceae</taxon>
        <taxon>Uliginosibacterium</taxon>
    </lineage>
</organism>
<dbReference type="EMBL" id="JBEWLZ010000004">
    <property type="protein sequence ID" value="MET1490118.1"/>
    <property type="molecule type" value="Genomic_DNA"/>
</dbReference>